<reference evidence="2" key="1">
    <citation type="journal article" date="2023" name="Commun. Biol.">
        <title>Genome analysis of Parmales, the sister group of diatoms, reveals the evolutionary specialization of diatoms from phago-mixotrophs to photoautotrophs.</title>
        <authorList>
            <person name="Ban H."/>
            <person name="Sato S."/>
            <person name="Yoshikawa S."/>
            <person name="Yamada K."/>
            <person name="Nakamura Y."/>
            <person name="Ichinomiya M."/>
            <person name="Sato N."/>
            <person name="Blanc-Mathieu R."/>
            <person name="Endo H."/>
            <person name="Kuwata A."/>
            <person name="Ogata H."/>
        </authorList>
    </citation>
    <scope>NUCLEOTIDE SEQUENCE [LARGE SCALE GENOMIC DNA]</scope>
</reference>
<accession>A0A9W7GAA4</accession>
<gene>
    <name evidence="1" type="ORF">TrCOL_g11892</name>
</gene>
<protein>
    <submittedName>
        <fullName evidence="1">Uncharacterized protein</fullName>
    </submittedName>
</protein>
<name>A0A9W7GAA4_9STRA</name>
<evidence type="ECO:0000313" key="2">
    <source>
        <dbReference type="Proteomes" id="UP001165065"/>
    </source>
</evidence>
<dbReference type="AlphaFoldDB" id="A0A9W7GAA4"/>
<dbReference type="EMBL" id="BRYA01000154">
    <property type="protein sequence ID" value="GMI41605.1"/>
    <property type="molecule type" value="Genomic_DNA"/>
</dbReference>
<evidence type="ECO:0000313" key="1">
    <source>
        <dbReference type="EMBL" id="GMI41605.1"/>
    </source>
</evidence>
<sequence length="138" mass="15085">MSGRSPLSVVASSYGEFPEEEMGVEGVGRRVLGASQEDWNHRSVNSNTARELTFNSGDFAGVPTSCETSIASPLLPSSRTIEDAGVDEEEDVKRARFFFFGVHSEGKGRLRLKLCSSSTLVKDFTFPLLKLRCCLTDS</sequence>
<keyword evidence="2" id="KW-1185">Reference proteome</keyword>
<proteinExistence type="predicted"/>
<organism evidence="1 2">
    <name type="scientific">Triparma columacea</name>
    <dbReference type="NCBI Taxonomy" id="722753"/>
    <lineage>
        <taxon>Eukaryota</taxon>
        <taxon>Sar</taxon>
        <taxon>Stramenopiles</taxon>
        <taxon>Ochrophyta</taxon>
        <taxon>Bolidophyceae</taxon>
        <taxon>Parmales</taxon>
        <taxon>Triparmaceae</taxon>
        <taxon>Triparma</taxon>
    </lineage>
</organism>
<comment type="caution">
    <text evidence="1">The sequence shown here is derived from an EMBL/GenBank/DDBJ whole genome shotgun (WGS) entry which is preliminary data.</text>
</comment>
<dbReference type="Proteomes" id="UP001165065">
    <property type="component" value="Unassembled WGS sequence"/>
</dbReference>